<proteinExistence type="predicted"/>
<organism evidence="2 3">
    <name type="scientific">Marchantia polymorpha</name>
    <name type="common">Common liverwort</name>
    <name type="synonym">Marchantia aquatica</name>
    <dbReference type="NCBI Taxonomy" id="3197"/>
    <lineage>
        <taxon>Eukaryota</taxon>
        <taxon>Viridiplantae</taxon>
        <taxon>Streptophyta</taxon>
        <taxon>Embryophyta</taxon>
        <taxon>Marchantiophyta</taxon>
        <taxon>Marchantiopsida</taxon>
        <taxon>Marchantiidae</taxon>
        <taxon>Marchantiales</taxon>
        <taxon>Marchantiaceae</taxon>
        <taxon>Marchantia</taxon>
    </lineage>
</organism>
<evidence type="ECO:0000256" key="1">
    <source>
        <dbReference type="SAM" id="MobiDB-lite"/>
    </source>
</evidence>
<dbReference type="Gramene" id="Mp5g15780.1">
    <property type="protein sequence ID" value="Mp5g15780.1.cds1"/>
    <property type="gene ID" value="Mp5g15780"/>
</dbReference>
<keyword evidence="3" id="KW-1185">Reference proteome</keyword>
<dbReference type="EMBL" id="KZ772743">
    <property type="protein sequence ID" value="PTQ35414.1"/>
    <property type="molecule type" value="Genomic_DNA"/>
</dbReference>
<accession>A0A2R6WNI7</accession>
<evidence type="ECO:0000313" key="3">
    <source>
        <dbReference type="Proteomes" id="UP000244005"/>
    </source>
</evidence>
<sequence>MQRESEKKWREFGDGVDEGTLGMGPWQVFQSLLLPELQTACPTILLRRQPFPGQWSQIHNSLNPDGGAKSGRSSSNADAQFVRRGAKRRNINGKTYQAAQ</sequence>
<protein>
    <submittedName>
        <fullName evidence="2">Uncharacterized protein</fullName>
    </submittedName>
</protein>
<dbReference type="AlphaFoldDB" id="A0A2R6WNI7"/>
<feature type="region of interest" description="Disordered" evidence="1">
    <location>
        <begin position="56"/>
        <end position="100"/>
    </location>
</feature>
<dbReference type="Proteomes" id="UP000244005">
    <property type="component" value="Unassembled WGS sequence"/>
</dbReference>
<name>A0A2R6WNI7_MARPO</name>
<reference evidence="3" key="1">
    <citation type="journal article" date="2017" name="Cell">
        <title>Insights into land plant evolution garnered from the Marchantia polymorpha genome.</title>
        <authorList>
            <person name="Bowman J.L."/>
            <person name="Kohchi T."/>
            <person name="Yamato K.T."/>
            <person name="Jenkins J."/>
            <person name="Shu S."/>
            <person name="Ishizaki K."/>
            <person name="Yamaoka S."/>
            <person name="Nishihama R."/>
            <person name="Nakamura Y."/>
            <person name="Berger F."/>
            <person name="Adam C."/>
            <person name="Aki S.S."/>
            <person name="Althoff F."/>
            <person name="Araki T."/>
            <person name="Arteaga-Vazquez M.A."/>
            <person name="Balasubrmanian S."/>
            <person name="Barry K."/>
            <person name="Bauer D."/>
            <person name="Boehm C.R."/>
            <person name="Briginshaw L."/>
            <person name="Caballero-Perez J."/>
            <person name="Catarino B."/>
            <person name="Chen F."/>
            <person name="Chiyoda S."/>
            <person name="Chovatia M."/>
            <person name="Davies K.M."/>
            <person name="Delmans M."/>
            <person name="Demura T."/>
            <person name="Dierschke T."/>
            <person name="Dolan L."/>
            <person name="Dorantes-Acosta A.E."/>
            <person name="Eklund D.M."/>
            <person name="Florent S.N."/>
            <person name="Flores-Sandoval E."/>
            <person name="Fujiyama A."/>
            <person name="Fukuzawa H."/>
            <person name="Galik B."/>
            <person name="Grimanelli D."/>
            <person name="Grimwood J."/>
            <person name="Grossniklaus U."/>
            <person name="Hamada T."/>
            <person name="Haseloff J."/>
            <person name="Hetherington A.J."/>
            <person name="Higo A."/>
            <person name="Hirakawa Y."/>
            <person name="Hundley H.N."/>
            <person name="Ikeda Y."/>
            <person name="Inoue K."/>
            <person name="Inoue S.I."/>
            <person name="Ishida S."/>
            <person name="Jia Q."/>
            <person name="Kakita M."/>
            <person name="Kanazawa T."/>
            <person name="Kawai Y."/>
            <person name="Kawashima T."/>
            <person name="Kennedy M."/>
            <person name="Kinose K."/>
            <person name="Kinoshita T."/>
            <person name="Kohara Y."/>
            <person name="Koide E."/>
            <person name="Komatsu K."/>
            <person name="Kopischke S."/>
            <person name="Kubo M."/>
            <person name="Kyozuka J."/>
            <person name="Lagercrantz U."/>
            <person name="Lin S.S."/>
            <person name="Lindquist E."/>
            <person name="Lipzen A.M."/>
            <person name="Lu C.W."/>
            <person name="De Luna E."/>
            <person name="Martienssen R.A."/>
            <person name="Minamino N."/>
            <person name="Mizutani M."/>
            <person name="Mizutani M."/>
            <person name="Mochizuki N."/>
            <person name="Monte I."/>
            <person name="Mosher R."/>
            <person name="Nagasaki H."/>
            <person name="Nakagami H."/>
            <person name="Naramoto S."/>
            <person name="Nishitani K."/>
            <person name="Ohtani M."/>
            <person name="Okamoto T."/>
            <person name="Okumura M."/>
            <person name="Phillips J."/>
            <person name="Pollak B."/>
            <person name="Reinders A."/>
            <person name="Rovekamp M."/>
            <person name="Sano R."/>
            <person name="Sawa S."/>
            <person name="Schmid M.W."/>
            <person name="Shirakawa M."/>
            <person name="Solano R."/>
            <person name="Spunde A."/>
            <person name="Suetsugu N."/>
            <person name="Sugano S."/>
            <person name="Sugiyama A."/>
            <person name="Sun R."/>
            <person name="Suzuki Y."/>
            <person name="Takenaka M."/>
            <person name="Takezawa D."/>
            <person name="Tomogane H."/>
            <person name="Tsuzuki M."/>
            <person name="Ueda T."/>
            <person name="Umeda M."/>
            <person name="Ward J.M."/>
            <person name="Watanabe Y."/>
            <person name="Yazaki K."/>
            <person name="Yokoyama R."/>
            <person name="Yoshitake Y."/>
            <person name="Yotsui I."/>
            <person name="Zachgo S."/>
            <person name="Schmutz J."/>
        </authorList>
    </citation>
    <scope>NUCLEOTIDE SEQUENCE [LARGE SCALE GENOMIC DNA]</scope>
    <source>
        <strain evidence="3">Tak-1</strain>
    </source>
</reference>
<gene>
    <name evidence="2" type="ORF">MARPO_0071s0032</name>
</gene>
<evidence type="ECO:0000313" key="2">
    <source>
        <dbReference type="EMBL" id="PTQ35414.1"/>
    </source>
</evidence>